<reference evidence="3" key="2">
    <citation type="submission" date="2019-06" db="EMBL/GenBank/DDBJ databases">
        <title>Genomics analysis of Aphanomyces spp. identifies a new class of oomycete effector associated with host adaptation.</title>
        <authorList>
            <person name="Gaulin E."/>
        </authorList>
    </citation>
    <scope>NUCLEOTIDE SEQUENCE</scope>
    <source>
        <strain evidence="3">CBS 578.67</strain>
    </source>
</reference>
<evidence type="ECO:0000256" key="1">
    <source>
        <dbReference type="SAM" id="Coils"/>
    </source>
</evidence>
<evidence type="ECO:0000256" key="2">
    <source>
        <dbReference type="SAM" id="MobiDB-lite"/>
    </source>
</evidence>
<name>A0A485LCX0_9STRA</name>
<feature type="compositionally biased region" description="Low complexity" evidence="2">
    <location>
        <begin position="471"/>
        <end position="483"/>
    </location>
</feature>
<evidence type="ECO:0000313" key="4">
    <source>
        <dbReference type="EMBL" id="VFT94842.1"/>
    </source>
</evidence>
<feature type="region of interest" description="Disordered" evidence="2">
    <location>
        <begin position="526"/>
        <end position="558"/>
    </location>
</feature>
<feature type="coiled-coil region" evidence="1">
    <location>
        <begin position="719"/>
        <end position="777"/>
    </location>
</feature>
<evidence type="ECO:0000313" key="3">
    <source>
        <dbReference type="EMBL" id="KAF0690514.1"/>
    </source>
</evidence>
<accession>A0A485LCX0</accession>
<proteinExistence type="predicted"/>
<dbReference type="OrthoDB" id="70656at2759"/>
<reference evidence="4 5" key="1">
    <citation type="submission" date="2019-03" db="EMBL/GenBank/DDBJ databases">
        <authorList>
            <person name="Gaulin E."/>
            <person name="Dumas B."/>
        </authorList>
    </citation>
    <scope>NUCLEOTIDE SEQUENCE [LARGE SCALE GENOMIC DNA]</scope>
    <source>
        <strain evidence="4">CBS 568.67</strain>
    </source>
</reference>
<feature type="compositionally biased region" description="Basic and acidic residues" evidence="2">
    <location>
        <begin position="87"/>
        <end position="106"/>
    </location>
</feature>
<feature type="compositionally biased region" description="Basic and acidic residues" evidence="2">
    <location>
        <begin position="70"/>
        <end position="79"/>
    </location>
</feature>
<keyword evidence="1" id="KW-0175">Coiled coil</keyword>
<feature type="compositionally biased region" description="Polar residues" evidence="2">
    <location>
        <begin position="321"/>
        <end position="334"/>
    </location>
</feature>
<dbReference type="EMBL" id="CAADRA010006396">
    <property type="protein sequence ID" value="VFT94842.1"/>
    <property type="molecule type" value="Genomic_DNA"/>
</dbReference>
<dbReference type="AlphaFoldDB" id="A0A485LCX0"/>
<keyword evidence="5" id="KW-1185">Reference proteome</keyword>
<feature type="compositionally biased region" description="Acidic residues" evidence="2">
    <location>
        <begin position="409"/>
        <end position="419"/>
    </location>
</feature>
<organism evidence="4 5">
    <name type="scientific">Aphanomyces stellatus</name>
    <dbReference type="NCBI Taxonomy" id="120398"/>
    <lineage>
        <taxon>Eukaryota</taxon>
        <taxon>Sar</taxon>
        <taxon>Stramenopiles</taxon>
        <taxon>Oomycota</taxon>
        <taxon>Saprolegniomycetes</taxon>
        <taxon>Saprolegniales</taxon>
        <taxon>Verrucalvaceae</taxon>
        <taxon>Aphanomyces</taxon>
    </lineage>
</organism>
<feature type="compositionally biased region" description="Polar residues" evidence="2">
    <location>
        <begin position="433"/>
        <end position="442"/>
    </location>
</feature>
<feature type="compositionally biased region" description="Polar residues" evidence="2">
    <location>
        <begin position="157"/>
        <end position="166"/>
    </location>
</feature>
<feature type="region of interest" description="Disordered" evidence="2">
    <location>
        <begin position="284"/>
        <end position="493"/>
    </location>
</feature>
<evidence type="ECO:0000313" key="5">
    <source>
        <dbReference type="Proteomes" id="UP000332933"/>
    </source>
</evidence>
<feature type="region of interest" description="Disordered" evidence="2">
    <location>
        <begin position="1"/>
        <end position="129"/>
    </location>
</feature>
<gene>
    <name evidence="4" type="primary">Aste57867_18104</name>
    <name evidence="3" type="ORF">As57867_018042</name>
    <name evidence="4" type="ORF">ASTE57867_18104</name>
</gene>
<protein>
    <submittedName>
        <fullName evidence="4">Aste57867_18104 protein</fullName>
    </submittedName>
</protein>
<feature type="compositionally biased region" description="Basic and acidic residues" evidence="2">
    <location>
        <begin position="119"/>
        <end position="128"/>
    </location>
</feature>
<dbReference type="EMBL" id="VJMH01006375">
    <property type="protein sequence ID" value="KAF0690514.1"/>
    <property type="molecule type" value="Genomic_DNA"/>
</dbReference>
<sequence length="1013" mass="112911">MTSHSLVSAETGYSLDARRSTLDPSDVVGLLSADSSQEANTNHRRSTLNPSEALSILSETAGLHSNSSIGRRDTMDPRDVSQLTGTNDERRETLDPSELLAKKGDYSSDEEEVLGAFRKTSDESKDGFEVGDFSIVDSERDLSFVEDKEVDAELGLKTSSNQNQNENSRKRTPQRVAKFTSPTPKSLISPPLTRKQPTPLKSCLSARKPKKASTPTKSVVFGSPRASEFRINDPSTSVTPMCNRQAKEMFPLDKIDSDEDEVTSENTSILDEADHLLDENDSISFPFGSMRSPNRSKRMSNVKGVSPLDNIADARRKRRSSFGSRQENTISKRQSLLGVNVMQNNNSFVAGSATKRPSAKDATGDSSSDEDMEITGDYSNVAAPRPRELSNGLGDLWNENYTPPKSMEVDDESSEEDQTLDLGPIGSLKGDSTLFSRSSVDSQIPVKDNDTSNFRDLNALHPIVEEEETSSNHNSSISQMSVSSDEEDEDYDAQRESVVINLGNKFEKIGSSSKKKRQSIAPEAIAVSPGTHHENGAQSELSPSSSIPPRLSESPSENLENVSGIMEDDVEVEGVAFATILDKLNLEELRNTIHTSVVESSILMSISSVLAQKKTWTEAHQDLSSWLAELAPDAETLMRKNAPKYLARMYHADELQTHAQLKTLYETHINSILSGWYTWRLKAESAENWRKPRATVENDLNLLQSHRVGRKEKHDRQVVQQLLKKEAEMERALESIQEQQSIRSEYANRIKILESKNEALKLQLSKHGQQMELHKKELESTAVISDSSMHQRLSLVQEKDELFQISGRLSKWKCRNLSRDSLEFFMECKSTNLSEAISISVKVDLRSSEPALSVQATSVNSKKHSTFGDIAALVRLTMFDPKIVEKMGAKNVRSVQELGGFLQLSEVELTRANRLWNDIENLTLHYSISTGPNNHISIVFVSFKSLVKLRIGLPIMTQFYFSQCQPTIDVEFGSSKVVIQDLKRKIQGVKKGFRRLHGICECVEAYVQSLEHL</sequence>
<feature type="region of interest" description="Disordered" evidence="2">
    <location>
        <begin position="150"/>
        <end position="240"/>
    </location>
</feature>
<feature type="compositionally biased region" description="Low complexity" evidence="2">
    <location>
        <begin position="539"/>
        <end position="557"/>
    </location>
</feature>
<dbReference type="Proteomes" id="UP000332933">
    <property type="component" value="Unassembled WGS sequence"/>
</dbReference>